<name>A0ACA9Q6Z8_9GLOM</name>
<gene>
    <name evidence="1" type="ORF">DHETER_LOCUS13916</name>
</gene>
<dbReference type="EMBL" id="CAJVPU010040194">
    <property type="protein sequence ID" value="CAG8738761.1"/>
    <property type="molecule type" value="Genomic_DNA"/>
</dbReference>
<feature type="non-terminal residue" evidence="1">
    <location>
        <position position="165"/>
    </location>
</feature>
<protein>
    <submittedName>
        <fullName evidence="1">5271_t:CDS:1</fullName>
    </submittedName>
</protein>
<dbReference type="Proteomes" id="UP000789702">
    <property type="component" value="Unassembled WGS sequence"/>
</dbReference>
<accession>A0ACA9Q6Z8</accession>
<evidence type="ECO:0000313" key="1">
    <source>
        <dbReference type="EMBL" id="CAG8738761.1"/>
    </source>
</evidence>
<evidence type="ECO:0000313" key="2">
    <source>
        <dbReference type="Proteomes" id="UP000789702"/>
    </source>
</evidence>
<comment type="caution">
    <text evidence="1">The sequence shown here is derived from an EMBL/GenBank/DDBJ whole genome shotgun (WGS) entry which is preliminary data.</text>
</comment>
<feature type="non-terminal residue" evidence="1">
    <location>
        <position position="1"/>
    </location>
</feature>
<proteinExistence type="predicted"/>
<sequence length="165" mass="19044">ENIKNIIEFNKEFKKIMDDKDTRGSSSTTAASQNGGVNASNMNIDTNLSNTTVFAVHLPHIDSSIQPVVFGNCPTLGDWKEQKVLLRQVPKTTLWISDPVQIPISEDVSYKYALIMKSFFKQSTEFEGHNQSTNRRMTFRKNQFDIWQNSNKFKIDKEYLKVDFR</sequence>
<reference evidence="1" key="1">
    <citation type="submission" date="2021-06" db="EMBL/GenBank/DDBJ databases">
        <authorList>
            <person name="Kallberg Y."/>
            <person name="Tangrot J."/>
            <person name="Rosling A."/>
        </authorList>
    </citation>
    <scope>NUCLEOTIDE SEQUENCE</scope>
    <source>
        <strain evidence="1">IL203A</strain>
    </source>
</reference>
<organism evidence="1 2">
    <name type="scientific">Dentiscutata heterogama</name>
    <dbReference type="NCBI Taxonomy" id="1316150"/>
    <lineage>
        <taxon>Eukaryota</taxon>
        <taxon>Fungi</taxon>
        <taxon>Fungi incertae sedis</taxon>
        <taxon>Mucoromycota</taxon>
        <taxon>Glomeromycotina</taxon>
        <taxon>Glomeromycetes</taxon>
        <taxon>Diversisporales</taxon>
        <taxon>Gigasporaceae</taxon>
        <taxon>Dentiscutata</taxon>
    </lineage>
</organism>
<keyword evidence="2" id="KW-1185">Reference proteome</keyword>